<evidence type="ECO:0000313" key="2">
    <source>
        <dbReference type="Proteomes" id="UP001160148"/>
    </source>
</evidence>
<protein>
    <submittedName>
        <fullName evidence="1">Uncharacterized protein</fullName>
    </submittedName>
</protein>
<sequence length="288" mass="33126">MAGCDESDLPDAMGALSVVNDCGTDLGLDDNIGTQRSKIENDYESIFSWDIQRLTGVKLSRISKVRDKLEIITDMEENNDVFKFNRFYLQLIACYELYISKSFKESYFEIEMVVKFMETCKLDESKKEEQYFDAYYHIALATIAYIGLTLKIDSKKLLNDIKQINNFNSAEKAAICAVKARVFMEYSPKGNDIALNFADQARALHPTEPELIIIWLKAKGRVRRYYDPTEIPGDDEIEAAESVCSIKSNSKLIFEASQIYKEVGYIYKTKKNYKESNKFFKLSFDIAK</sequence>
<dbReference type="EMBL" id="CARXXK010000001">
    <property type="protein sequence ID" value="CAI6349312.1"/>
    <property type="molecule type" value="Genomic_DNA"/>
</dbReference>
<proteinExistence type="predicted"/>
<dbReference type="InterPro" id="IPR011990">
    <property type="entry name" value="TPR-like_helical_dom_sf"/>
</dbReference>
<name>A0AAV0W0R8_9HEMI</name>
<dbReference type="AlphaFoldDB" id="A0AAV0W0R8"/>
<dbReference type="Proteomes" id="UP001160148">
    <property type="component" value="Unassembled WGS sequence"/>
</dbReference>
<organism evidence="1 2">
    <name type="scientific">Macrosiphum euphorbiae</name>
    <name type="common">potato aphid</name>
    <dbReference type="NCBI Taxonomy" id="13131"/>
    <lineage>
        <taxon>Eukaryota</taxon>
        <taxon>Metazoa</taxon>
        <taxon>Ecdysozoa</taxon>
        <taxon>Arthropoda</taxon>
        <taxon>Hexapoda</taxon>
        <taxon>Insecta</taxon>
        <taxon>Pterygota</taxon>
        <taxon>Neoptera</taxon>
        <taxon>Paraneoptera</taxon>
        <taxon>Hemiptera</taxon>
        <taxon>Sternorrhyncha</taxon>
        <taxon>Aphidomorpha</taxon>
        <taxon>Aphidoidea</taxon>
        <taxon>Aphididae</taxon>
        <taxon>Macrosiphini</taxon>
        <taxon>Macrosiphum</taxon>
    </lineage>
</organism>
<evidence type="ECO:0000313" key="1">
    <source>
        <dbReference type="EMBL" id="CAI6349312.1"/>
    </source>
</evidence>
<reference evidence="1 2" key="1">
    <citation type="submission" date="2023-01" db="EMBL/GenBank/DDBJ databases">
        <authorList>
            <person name="Whitehead M."/>
        </authorList>
    </citation>
    <scope>NUCLEOTIDE SEQUENCE [LARGE SCALE GENOMIC DNA]</scope>
</reference>
<dbReference type="Gene3D" id="1.25.40.10">
    <property type="entry name" value="Tetratricopeptide repeat domain"/>
    <property type="match status" value="1"/>
</dbReference>
<comment type="caution">
    <text evidence="1">The sequence shown here is derived from an EMBL/GenBank/DDBJ whole genome shotgun (WGS) entry which is preliminary data.</text>
</comment>
<keyword evidence="2" id="KW-1185">Reference proteome</keyword>
<accession>A0AAV0W0R8</accession>
<gene>
    <name evidence="1" type="ORF">MEUPH1_LOCUS5888</name>
</gene>